<accession>A0A6A6GM83</accession>
<evidence type="ECO:0000313" key="2">
    <source>
        <dbReference type="Proteomes" id="UP000799538"/>
    </source>
</evidence>
<dbReference type="AlphaFoldDB" id="A0A6A6GM83"/>
<keyword evidence="2" id="KW-1185">Reference proteome</keyword>
<gene>
    <name evidence="1" type="ORF">BDZ85DRAFT_52503</name>
</gene>
<proteinExistence type="predicted"/>
<dbReference type="EMBL" id="ML992502">
    <property type="protein sequence ID" value="KAF2226630.1"/>
    <property type="molecule type" value="Genomic_DNA"/>
</dbReference>
<protein>
    <submittedName>
        <fullName evidence="1">Uncharacterized protein</fullName>
    </submittedName>
</protein>
<evidence type="ECO:0000313" key="1">
    <source>
        <dbReference type="EMBL" id="KAF2226630.1"/>
    </source>
</evidence>
<reference evidence="2" key="1">
    <citation type="journal article" date="2020" name="Stud. Mycol.">
        <title>101 Dothideomycetes genomes: A test case for predicting lifestyles and emergence of pathogens.</title>
        <authorList>
            <person name="Haridas S."/>
            <person name="Albert R."/>
            <person name="Binder M."/>
            <person name="Bloem J."/>
            <person name="LaButti K."/>
            <person name="Salamov A."/>
            <person name="Andreopoulos B."/>
            <person name="Baker S."/>
            <person name="Barry K."/>
            <person name="Bills G."/>
            <person name="Bluhm B."/>
            <person name="Cannon C."/>
            <person name="Castanera R."/>
            <person name="Culley D."/>
            <person name="Daum C."/>
            <person name="Ezra D."/>
            <person name="Gonzalez J."/>
            <person name="Henrissat B."/>
            <person name="Kuo A."/>
            <person name="Liang C."/>
            <person name="Lipzen A."/>
            <person name="Lutzoni F."/>
            <person name="Magnuson J."/>
            <person name="Mondo S."/>
            <person name="Nolan M."/>
            <person name="Ohm R."/>
            <person name="Pangilinan J."/>
            <person name="Park H.-J."/>
            <person name="Ramirez L."/>
            <person name="Alfaro M."/>
            <person name="Sun H."/>
            <person name="Tritt A."/>
            <person name="Yoshinaga Y."/>
            <person name="Zwiers L.-H."/>
            <person name="Turgeon B."/>
            <person name="Goodwin S."/>
            <person name="Spatafora J."/>
            <person name="Crous P."/>
            <person name="Grigoriev I."/>
        </authorList>
    </citation>
    <scope>NUCLEOTIDE SEQUENCE [LARGE SCALE GENOMIC DNA]</scope>
    <source>
        <strain evidence="2">CECT 20119</strain>
    </source>
</reference>
<organism evidence="1 2">
    <name type="scientific">Elsinoe ampelina</name>
    <dbReference type="NCBI Taxonomy" id="302913"/>
    <lineage>
        <taxon>Eukaryota</taxon>
        <taxon>Fungi</taxon>
        <taxon>Dikarya</taxon>
        <taxon>Ascomycota</taxon>
        <taxon>Pezizomycotina</taxon>
        <taxon>Dothideomycetes</taxon>
        <taxon>Dothideomycetidae</taxon>
        <taxon>Myriangiales</taxon>
        <taxon>Elsinoaceae</taxon>
        <taxon>Elsinoe</taxon>
    </lineage>
</organism>
<dbReference type="Proteomes" id="UP000799538">
    <property type="component" value="Unassembled WGS sequence"/>
</dbReference>
<name>A0A6A6GM83_9PEZI</name>
<sequence length="105" mass="11621">MGGIDDRGRVYVEMDNEGCARSYSSLCMEVRGGGREECYCQATPTTRQRQLPGSVCRATVVPQTVRTGPRRRYAMSRSSSVYRQDPLCSLCEIKVQCAATCCGPR</sequence>